<dbReference type="PIRSF" id="PIRSF006483">
    <property type="entry name" value="Membrane_protein_YitT"/>
    <property type="match status" value="1"/>
</dbReference>
<dbReference type="CDD" id="cd16380">
    <property type="entry name" value="YitT_C"/>
    <property type="match status" value="1"/>
</dbReference>
<comment type="caution">
    <text evidence="8">The sequence shown here is derived from an EMBL/GenBank/DDBJ whole genome shotgun (WGS) entry which is preliminary data.</text>
</comment>
<dbReference type="AlphaFoldDB" id="A0A371AT84"/>
<dbReference type="GO" id="GO:0005886">
    <property type="term" value="C:plasma membrane"/>
    <property type="evidence" value="ECO:0007669"/>
    <property type="project" value="UniProtKB-SubCell"/>
</dbReference>
<dbReference type="InterPro" id="IPR051461">
    <property type="entry name" value="UPF0750_membrane"/>
</dbReference>
<dbReference type="Proteomes" id="UP000255036">
    <property type="component" value="Unassembled WGS sequence"/>
</dbReference>
<evidence type="ECO:0000256" key="1">
    <source>
        <dbReference type="ARBA" id="ARBA00004651"/>
    </source>
</evidence>
<evidence type="ECO:0000256" key="3">
    <source>
        <dbReference type="ARBA" id="ARBA00022692"/>
    </source>
</evidence>
<evidence type="ECO:0000256" key="6">
    <source>
        <dbReference type="SAM" id="Phobius"/>
    </source>
</evidence>
<sequence>MHLFKSHSKYKDYIYMILGTGLMALAIKSIFDSAGLVTGGFTGIAIIIKNITGNIVKGGVPLWFTNLLLNIPAFFIGYKIKGAHYLKRTFFATIALSIWLFFLPAFPICQGDNFLTVVLGGVLTGIGVGLVLMSRSTTGGTDFVSALIQHYKKHYSIAQILQLIDGAIVFVGIFVFGINKALYALIVIFIVSKVTDGIIEGVKFSKAAFIITEKKEEVSKAIWDKIARGLTSLNATGVYSGNEKNLLICVVSKKEIVELKEIVVNADRKAFVIVSDVREVLGEGFLEM</sequence>
<dbReference type="OrthoDB" id="3180973at2"/>
<comment type="subcellular location">
    <subcellularLocation>
        <location evidence="1">Cell membrane</location>
        <topology evidence="1">Multi-pass membrane protein</topology>
    </subcellularLocation>
</comment>
<feature type="transmembrane region" description="Helical" evidence="6">
    <location>
        <begin position="114"/>
        <end position="134"/>
    </location>
</feature>
<dbReference type="Pfam" id="PF02588">
    <property type="entry name" value="YitT_membrane"/>
    <property type="match status" value="1"/>
</dbReference>
<evidence type="ECO:0000256" key="5">
    <source>
        <dbReference type="ARBA" id="ARBA00023136"/>
    </source>
</evidence>
<gene>
    <name evidence="8" type="ORF">DWV06_13000</name>
</gene>
<feature type="transmembrane region" description="Helical" evidence="6">
    <location>
        <begin position="12"/>
        <end position="31"/>
    </location>
</feature>
<protein>
    <submittedName>
        <fullName evidence="8">YitT family protein</fullName>
    </submittedName>
</protein>
<keyword evidence="2" id="KW-1003">Cell membrane</keyword>
<dbReference type="EMBL" id="QRCT01000048">
    <property type="protein sequence ID" value="RDU22778.1"/>
    <property type="molecule type" value="Genomic_DNA"/>
</dbReference>
<keyword evidence="9" id="KW-1185">Reference proteome</keyword>
<dbReference type="PANTHER" id="PTHR33545">
    <property type="entry name" value="UPF0750 MEMBRANE PROTEIN YITT-RELATED"/>
    <property type="match status" value="1"/>
</dbReference>
<proteinExistence type="predicted"/>
<dbReference type="InterPro" id="IPR019264">
    <property type="entry name" value="DUF2179"/>
</dbReference>
<feature type="domain" description="DUF2179" evidence="7">
    <location>
        <begin position="228"/>
        <end position="282"/>
    </location>
</feature>
<dbReference type="InterPro" id="IPR015867">
    <property type="entry name" value="N-reg_PII/ATP_PRibTrfase_C"/>
</dbReference>
<dbReference type="InterPro" id="IPR003740">
    <property type="entry name" value="YitT"/>
</dbReference>
<keyword evidence="3 6" id="KW-0812">Transmembrane</keyword>
<keyword evidence="4 6" id="KW-1133">Transmembrane helix</keyword>
<evidence type="ECO:0000313" key="9">
    <source>
        <dbReference type="Proteomes" id="UP000255036"/>
    </source>
</evidence>
<evidence type="ECO:0000259" key="7">
    <source>
        <dbReference type="Pfam" id="PF10035"/>
    </source>
</evidence>
<feature type="transmembrane region" description="Helical" evidence="6">
    <location>
        <begin position="90"/>
        <end position="108"/>
    </location>
</feature>
<evidence type="ECO:0000256" key="2">
    <source>
        <dbReference type="ARBA" id="ARBA00022475"/>
    </source>
</evidence>
<evidence type="ECO:0000256" key="4">
    <source>
        <dbReference type="ARBA" id="ARBA00022989"/>
    </source>
</evidence>
<reference evidence="8 9" key="1">
    <citation type="submission" date="2018-07" db="EMBL/GenBank/DDBJ databases">
        <title>Anaerosacharophilus polymeroproducens gen. nov. sp. nov., an anaerobic bacterium isolated from salt field.</title>
        <authorList>
            <person name="Kim W."/>
            <person name="Yang S.-H."/>
            <person name="Oh J."/>
            <person name="Lee J.-H."/>
            <person name="Kwon K.K."/>
        </authorList>
    </citation>
    <scope>NUCLEOTIDE SEQUENCE [LARGE SCALE GENOMIC DNA]</scope>
    <source>
        <strain evidence="8 9">MCWD5</strain>
    </source>
</reference>
<name>A0A371AT84_9FIRM</name>
<dbReference type="PANTHER" id="PTHR33545:SF9">
    <property type="entry name" value="UPF0750 MEMBRANE PROTEIN YITE"/>
    <property type="match status" value="1"/>
</dbReference>
<feature type="transmembrane region" description="Helical" evidence="6">
    <location>
        <begin position="60"/>
        <end position="78"/>
    </location>
</feature>
<organism evidence="8 9">
    <name type="scientific">Anaerosacchariphilus polymeriproducens</name>
    <dbReference type="NCBI Taxonomy" id="1812858"/>
    <lineage>
        <taxon>Bacteria</taxon>
        <taxon>Bacillati</taxon>
        <taxon>Bacillota</taxon>
        <taxon>Clostridia</taxon>
        <taxon>Lachnospirales</taxon>
        <taxon>Lachnospiraceae</taxon>
        <taxon>Anaerosacchariphilus</taxon>
    </lineage>
</organism>
<accession>A0A371AT84</accession>
<dbReference type="Gene3D" id="3.30.70.120">
    <property type="match status" value="1"/>
</dbReference>
<keyword evidence="5 6" id="KW-0472">Membrane</keyword>
<dbReference type="RefSeq" id="WP_115482712.1">
    <property type="nucleotide sequence ID" value="NZ_QRCT01000048.1"/>
</dbReference>
<evidence type="ECO:0000313" key="8">
    <source>
        <dbReference type="EMBL" id="RDU22778.1"/>
    </source>
</evidence>
<dbReference type="Pfam" id="PF10035">
    <property type="entry name" value="DUF2179"/>
    <property type="match status" value="1"/>
</dbReference>